<dbReference type="Proteomes" id="UP001208649">
    <property type="component" value="Unassembled WGS sequence"/>
</dbReference>
<dbReference type="PANTHER" id="PTHR21666">
    <property type="entry name" value="PEPTIDASE-RELATED"/>
    <property type="match status" value="1"/>
</dbReference>
<evidence type="ECO:0000256" key="1">
    <source>
        <dbReference type="SAM" id="MobiDB-lite"/>
    </source>
</evidence>
<name>A0ABT2WBE4_9FLAO</name>
<dbReference type="InterPro" id="IPR023346">
    <property type="entry name" value="Lysozyme-like_dom_sf"/>
</dbReference>
<evidence type="ECO:0000313" key="4">
    <source>
        <dbReference type="Proteomes" id="UP001208649"/>
    </source>
</evidence>
<accession>A0ABT2WBE4</accession>
<comment type="caution">
    <text evidence="3">The sequence shown here is derived from an EMBL/GenBank/DDBJ whole genome shotgun (WGS) entry which is preliminary data.</text>
</comment>
<dbReference type="Gene3D" id="2.70.70.10">
    <property type="entry name" value="Glucose Permease (Domain IIA)"/>
    <property type="match status" value="1"/>
</dbReference>
<feature type="compositionally biased region" description="Pro residues" evidence="1">
    <location>
        <begin position="250"/>
        <end position="259"/>
    </location>
</feature>
<dbReference type="CDD" id="cd12797">
    <property type="entry name" value="M23_peptidase"/>
    <property type="match status" value="1"/>
</dbReference>
<proteinExistence type="predicted"/>
<dbReference type="PANTHER" id="PTHR21666:SF270">
    <property type="entry name" value="MUREIN HYDROLASE ACTIVATOR ENVC"/>
    <property type="match status" value="1"/>
</dbReference>
<dbReference type="InterPro" id="IPR016047">
    <property type="entry name" value="M23ase_b-sheet_dom"/>
</dbReference>
<dbReference type="InterPro" id="IPR011055">
    <property type="entry name" value="Dup_hybrid_motif"/>
</dbReference>
<evidence type="ECO:0000259" key="2">
    <source>
        <dbReference type="Pfam" id="PF01551"/>
    </source>
</evidence>
<gene>
    <name evidence="3" type="ORF">NZ698_16360</name>
</gene>
<protein>
    <submittedName>
        <fullName evidence="3">Peptidoglycan DD-metalloendopeptidase family protein</fullName>
    </submittedName>
</protein>
<feature type="compositionally biased region" description="Basic and acidic residues" evidence="1">
    <location>
        <begin position="280"/>
        <end position="290"/>
    </location>
</feature>
<feature type="domain" description="M23ase beta-sheet core" evidence="2">
    <location>
        <begin position="888"/>
        <end position="986"/>
    </location>
</feature>
<organism evidence="3 4">
    <name type="scientific">Chryseobacterium edaphi</name>
    <dbReference type="NCBI Taxonomy" id="2976532"/>
    <lineage>
        <taxon>Bacteria</taxon>
        <taxon>Pseudomonadati</taxon>
        <taxon>Bacteroidota</taxon>
        <taxon>Flavobacteriia</taxon>
        <taxon>Flavobacteriales</taxon>
        <taxon>Weeksellaceae</taxon>
        <taxon>Chryseobacterium group</taxon>
        <taxon>Chryseobacterium</taxon>
    </lineage>
</organism>
<sequence length="1017" mass="113462">MFAYIIGSQNPVVGKAFTYEISSGSLSIFGDSTKYGWYLFKKQKNGSWRDITDKPKMGRAVTYTFHEPVLGNEFELRVFETKSGSFVGTAPTKKQIAKLDLVPSSSKTAQIDKVILLNGGSKDVNKANYRDILLAQAFCTAMFNRELIFTLWEDDAKNSGHNKNNKPIATKTKKVDKNGTAVVEFTLIDALMRKAMQGESDVKQLEFYITVEYYVHKKHSTNNININNPFPAEPRAPQIPSRPQVSTPSPQDPSNPYPPTRSSEPLPVPKVEGSPAEQKAPSKKEEHGIKDVVTEHLGELWDSAEILGKAIRDQLPTISTPEGVGTASVKNTIVEALLDAYFAKEEFTKETNESAGNYTYKFLKDNARVNKDEIAGIIKGKIEGSLRAEKKYVKLNDIKNALSSSYVKDSTISFAIYKLGVAYKKITNSPLEDDVFVVAQTMKLDGKQVTVKIKEKEALLVGDSNNVSVLEAKENGNEVTELKAMVQDGIAKVKVKLRPKSDEDLKKWKEKIQVVKDGTHTYTFGGNNDTSNEAKKKSVAQVIVGKVKQQLASSNKFAKAEDIVTALNKIPNKTSYGKDEQITFDVYKSITEQWWLKAECTGEKKHEGEFLRKEGAYFTIGKKCECEARIRAFMRVIRVAEGTGEYRKGTKEARNPQLGYTTWFSGAGNNFTLSDDHPRKINSNSTNTLRSSAAGAYQIMSWKFDELNGYEIIFKDDYYQTKVPKVYTENTDKAKKYNAKGFSQVSQDKLCVIILEALGTIEALLKNDIKGAISKSSGTWVSLPGATAGQPTAKMQETLDYYDEFLKEELSGKSHLHIKPGFLKEFNITCQCQQQEESNGICPDDCSQCFDYADVVANPRLNNQSNNVNKNRFHRVKRYNNSHPRGYYHTGVDVLASLDTELKSLLCGEILEAYDTGGDLGKIVTIKSKDRNGNYVWIRYCHLNSISVTKGQTIKHGKKMGKSGNTGNAVDVLPQHYHVHIEASTDGVFKGGQTRIDPEQFMKTKFDETLQGNPISN</sequence>
<keyword evidence="4" id="KW-1185">Reference proteome</keyword>
<feature type="region of interest" description="Disordered" evidence="1">
    <location>
        <begin position="222"/>
        <end position="290"/>
    </location>
</feature>
<dbReference type="SUPFAM" id="SSF51261">
    <property type="entry name" value="Duplicated hybrid motif"/>
    <property type="match status" value="1"/>
</dbReference>
<dbReference type="EMBL" id="JAOTEM010000005">
    <property type="protein sequence ID" value="MCU7618769.1"/>
    <property type="molecule type" value="Genomic_DNA"/>
</dbReference>
<dbReference type="Pfam" id="PF01551">
    <property type="entry name" value="Peptidase_M23"/>
    <property type="match status" value="1"/>
</dbReference>
<dbReference type="SUPFAM" id="SSF53955">
    <property type="entry name" value="Lysozyme-like"/>
    <property type="match status" value="1"/>
</dbReference>
<dbReference type="RefSeq" id="WP_263004290.1">
    <property type="nucleotide sequence ID" value="NZ_JAOTEM010000005.1"/>
</dbReference>
<reference evidence="4" key="1">
    <citation type="submission" date="2023-07" db="EMBL/GenBank/DDBJ databases">
        <title>Chryseobacterium sp. strain PBS4-4 Genome sequencing and assembly.</title>
        <authorList>
            <person name="Jung Y."/>
        </authorList>
    </citation>
    <scope>NUCLEOTIDE SEQUENCE [LARGE SCALE GENOMIC DNA]</scope>
    <source>
        <strain evidence="4">PBS4-4</strain>
    </source>
</reference>
<evidence type="ECO:0000313" key="3">
    <source>
        <dbReference type="EMBL" id="MCU7618769.1"/>
    </source>
</evidence>
<dbReference type="InterPro" id="IPR050570">
    <property type="entry name" value="Cell_wall_metabolism_enzyme"/>
</dbReference>
<dbReference type="Gene3D" id="1.10.530.10">
    <property type="match status" value="1"/>
</dbReference>